<gene>
    <name evidence="1" type="ordered locus">SGRA_2385</name>
</gene>
<reference evidence="1 2" key="1">
    <citation type="journal article" date="2012" name="Stand. Genomic Sci.">
        <title>Complete genome sequencing and analysis of Saprospira grandis str. Lewin, a predatory marine bacterium.</title>
        <authorList>
            <person name="Saw J.H."/>
            <person name="Yuryev A."/>
            <person name="Kanbe M."/>
            <person name="Hou S."/>
            <person name="Young A.G."/>
            <person name="Aizawa S."/>
            <person name="Alam M."/>
        </authorList>
    </citation>
    <scope>NUCLEOTIDE SEQUENCE [LARGE SCALE GENOMIC DNA]</scope>
    <source>
        <strain evidence="1 2">Lewin</strain>
    </source>
</reference>
<dbReference type="AlphaFoldDB" id="H6L4T9"/>
<protein>
    <submittedName>
        <fullName evidence="1">Uncharacterized protein</fullName>
    </submittedName>
</protein>
<dbReference type="EMBL" id="CP002831">
    <property type="protein sequence ID" value="AFC25114.1"/>
    <property type="molecule type" value="Genomic_DNA"/>
</dbReference>
<evidence type="ECO:0000313" key="2">
    <source>
        <dbReference type="Proteomes" id="UP000007519"/>
    </source>
</evidence>
<keyword evidence="2" id="KW-1185">Reference proteome</keyword>
<dbReference type="Proteomes" id="UP000007519">
    <property type="component" value="Chromosome"/>
</dbReference>
<evidence type="ECO:0000313" key="1">
    <source>
        <dbReference type="EMBL" id="AFC25114.1"/>
    </source>
</evidence>
<dbReference type="KEGG" id="sgn:SGRA_2385"/>
<dbReference type="HOGENOM" id="CLU_2939164_0_0_10"/>
<sequence>MEIWPRLNLAMGLASLGQIRQLELAFIFFVLEARSWLWRPAPFFWGGTVQVLMGCLISVK</sequence>
<organism evidence="1 2">
    <name type="scientific">Saprospira grandis (strain Lewin)</name>
    <dbReference type="NCBI Taxonomy" id="984262"/>
    <lineage>
        <taxon>Bacteria</taxon>
        <taxon>Pseudomonadati</taxon>
        <taxon>Bacteroidota</taxon>
        <taxon>Saprospiria</taxon>
        <taxon>Saprospirales</taxon>
        <taxon>Saprospiraceae</taxon>
        <taxon>Saprospira</taxon>
    </lineage>
</organism>
<name>H6L4T9_SAPGL</name>
<proteinExistence type="predicted"/>
<dbReference type="STRING" id="984262.SGRA_2385"/>
<accession>H6L4T9</accession>